<dbReference type="Proteomes" id="UP001303115">
    <property type="component" value="Unassembled WGS sequence"/>
</dbReference>
<keyword evidence="1" id="KW-0732">Signal</keyword>
<reference evidence="3" key="1">
    <citation type="journal article" date="2023" name="Mol. Phylogenet. Evol.">
        <title>Genome-scale phylogeny and comparative genomics of the fungal order Sordariales.</title>
        <authorList>
            <person name="Hensen N."/>
            <person name="Bonometti L."/>
            <person name="Westerberg I."/>
            <person name="Brannstrom I.O."/>
            <person name="Guillou S."/>
            <person name="Cros-Aarteil S."/>
            <person name="Calhoun S."/>
            <person name="Haridas S."/>
            <person name="Kuo A."/>
            <person name="Mondo S."/>
            <person name="Pangilinan J."/>
            <person name="Riley R."/>
            <person name="LaButti K."/>
            <person name="Andreopoulos B."/>
            <person name="Lipzen A."/>
            <person name="Chen C."/>
            <person name="Yan M."/>
            <person name="Daum C."/>
            <person name="Ng V."/>
            <person name="Clum A."/>
            <person name="Steindorff A."/>
            <person name="Ohm R.A."/>
            <person name="Martin F."/>
            <person name="Silar P."/>
            <person name="Natvig D.O."/>
            <person name="Lalanne C."/>
            <person name="Gautier V."/>
            <person name="Ament-Velasquez S.L."/>
            <person name="Kruys A."/>
            <person name="Hutchinson M.I."/>
            <person name="Powell A.J."/>
            <person name="Barry K."/>
            <person name="Miller A.N."/>
            <person name="Grigoriev I.V."/>
            <person name="Debuchy R."/>
            <person name="Gladieux P."/>
            <person name="Hiltunen Thoren M."/>
            <person name="Johannesson H."/>
        </authorList>
    </citation>
    <scope>NUCLEOTIDE SEQUENCE [LARGE SCALE GENOMIC DNA]</scope>
    <source>
        <strain evidence="3">CBS 284.82</strain>
    </source>
</reference>
<feature type="chain" id="PRO_5042993010" evidence="1">
    <location>
        <begin position="21"/>
        <end position="119"/>
    </location>
</feature>
<sequence length="119" mass="13705">MRFRISSFLTALALTTSASADSMMVDIYCFTLACTYSVYFTTDFGTYSFSGSDGCRSTPVPGMTEFCIDEANDRAHFRFSHQSDKRCMRVYDSEWQTCSDDFQFATCAKEYYQEVQCDW</sequence>
<name>A0AAN6P4W2_9PEZI</name>
<dbReference type="AlphaFoldDB" id="A0AAN6P4W2"/>
<protein>
    <submittedName>
        <fullName evidence="2">Uncharacterized protein</fullName>
    </submittedName>
</protein>
<accession>A0AAN6P4W2</accession>
<feature type="signal peptide" evidence="1">
    <location>
        <begin position="1"/>
        <end position="20"/>
    </location>
</feature>
<proteinExistence type="predicted"/>
<gene>
    <name evidence="2" type="ORF">C8A01DRAFT_21038</name>
</gene>
<evidence type="ECO:0000313" key="3">
    <source>
        <dbReference type="Proteomes" id="UP001303115"/>
    </source>
</evidence>
<organism evidence="2 3">
    <name type="scientific">Parachaetomium inaequale</name>
    <dbReference type="NCBI Taxonomy" id="2588326"/>
    <lineage>
        <taxon>Eukaryota</taxon>
        <taxon>Fungi</taxon>
        <taxon>Dikarya</taxon>
        <taxon>Ascomycota</taxon>
        <taxon>Pezizomycotina</taxon>
        <taxon>Sordariomycetes</taxon>
        <taxon>Sordariomycetidae</taxon>
        <taxon>Sordariales</taxon>
        <taxon>Chaetomiaceae</taxon>
        <taxon>Parachaetomium</taxon>
    </lineage>
</organism>
<evidence type="ECO:0000256" key="1">
    <source>
        <dbReference type="SAM" id="SignalP"/>
    </source>
</evidence>
<keyword evidence="3" id="KW-1185">Reference proteome</keyword>
<comment type="caution">
    <text evidence="2">The sequence shown here is derived from an EMBL/GenBank/DDBJ whole genome shotgun (WGS) entry which is preliminary data.</text>
</comment>
<evidence type="ECO:0000313" key="2">
    <source>
        <dbReference type="EMBL" id="KAK4031803.1"/>
    </source>
</evidence>
<dbReference type="EMBL" id="MU854699">
    <property type="protein sequence ID" value="KAK4031803.1"/>
    <property type="molecule type" value="Genomic_DNA"/>
</dbReference>